<dbReference type="PROSITE" id="PS00584">
    <property type="entry name" value="PFKB_KINASES_2"/>
    <property type="match status" value="1"/>
</dbReference>
<reference evidence="5 6" key="1">
    <citation type="submission" date="2024-03" db="EMBL/GenBank/DDBJ databases">
        <title>Human intestinal bacterial collection.</title>
        <authorList>
            <person name="Pauvert C."/>
            <person name="Hitch T.C.A."/>
            <person name="Clavel T."/>
        </authorList>
    </citation>
    <scope>NUCLEOTIDE SEQUENCE [LARGE SCALE GENOMIC DNA]</scope>
    <source>
        <strain evidence="5 6">CLA-JM-H11</strain>
    </source>
</reference>
<dbReference type="InterPro" id="IPR052700">
    <property type="entry name" value="Carb_kinase_PfkB-like"/>
</dbReference>
<keyword evidence="2 5" id="KW-0808">Transferase</keyword>
<dbReference type="Gene3D" id="3.40.1190.20">
    <property type="match status" value="1"/>
</dbReference>
<dbReference type="SUPFAM" id="SSF53613">
    <property type="entry name" value="Ribokinase-like"/>
    <property type="match status" value="1"/>
</dbReference>
<dbReference type="Pfam" id="PF00294">
    <property type="entry name" value="PfkB"/>
    <property type="match status" value="1"/>
</dbReference>
<dbReference type="InterPro" id="IPR002173">
    <property type="entry name" value="Carboh/pur_kinase_PfkB_CS"/>
</dbReference>
<comment type="caution">
    <text evidence="5">The sequence shown here is derived from an EMBL/GenBank/DDBJ whole genome shotgun (WGS) entry which is preliminary data.</text>
</comment>
<feature type="domain" description="Carbohydrate kinase PfkB" evidence="4">
    <location>
        <begin position="5"/>
        <end position="268"/>
    </location>
</feature>
<dbReference type="NCBIfam" id="NF007321">
    <property type="entry name" value="PRK09813.1"/>
    <property type="match status" value="1"/>
</dbReference>
<evidence type="ECO:0000313" key="5">
    <source>
        <dbReference type="EMBL" id="MEQ2519649.1"/>
    </source>
</evidence>
<dbReference type="PANTHER" id="PTHR43320">
    <property type="entry name" value="SUGAR KINASE"/>
    <property type="match status" value="1"/>
</dbReference>
<dbReference type="EC" id="2.7.1.218" evidence="5"/>
<dbReference type="Proteomes" id="UP001477672">
    <property type="component" value="Unassembled WGS sequence"/>
</dbReference>
<dbReference type="RefSeq" id="WP_349215098.1">
    <property type="nucleotide sequence ID" value="NZ_JBBMFA010000062.1"/>
</dbReference>
<dbReference type="InterPro" id="IPR011611">
    <property type="entry name" value="PfkB_dom"/>
</dbReference>
<dbReference type="EMBL" id="JBBMFA010000062">
    <property type="protein sequence ID" value="MEQ2519649.1"/>
    <property type="molecule type" value="Genomic_DNA"/>
</dbReference>
<proteinExistence type="inferred from homology"/>
<gene>
    <name evidence="5" type="primary">frlD</name>
    <name evidence="5" type="ORF">WMO24_04280</name>
</gene>
<evidence type="ECO:0000256" key="3">
    <source>
        <dbReference type="ARBA" id="ARBA00022777"/>
    </source>
</evidence>
<name>A0ABV1GCU9_9FIRM</name>
<organism evidence="5 6">
    <name type="scientific">Ruthenibacterium intestinale</name>
    <dbReference type="NCBI Taxonomy" id="3133163"/>
    <lineage>
        <taxon>Bacteria</taxon>
        <taxon>Bacillati</taxon>
        <taxon>Bacillota</taxon>
        <taxon>Clostridia</taxon>
        <taxon>Eubacteriales</taxon>
        <taxon>Oscillospiraceae</taxon>
        <taxon>Ruthenibacterium</taxon>
    </lineage>
</organism>
<protein>
    <submittedName>
        <fullName evidence="5">Fructoselysine 6-kinase</fullName>
        <ecNumber evidence="5">2.7.1.218</ecNumber>
    </submittedName>
</protein>
<keyword evidence="6" id="KW-1185">Reference proteome</keyword>
<dbReference type="GO" id="GO:0016740">
    <property type="term" value="F:transferase activity"/>
    <property type="evidence" value="ECO:0007669"/>
    <property type="project" value="UniProtKB-KW"/>
</dbReference>
<dbReference type="PANTHER" id="PTHR43320:SF3">
    <property type="entry name" value="CARBOHYDRATE KINASE PFKB DOMAIN-CONTAINING PROTEIN"/>
    <property type="match status" value="1"/>
</dbReference>
<keyword evidence="3" id="KW-0418">Kinase</keyword>
<accession>A0ABV1GCU9</accession>
<dbReference type="InterPro" id="IPR029056">
    <property type="entry name" value="Ribokinase-like"/>
</dbReference>
<comment type="similarity">
    <text evidence="1">Belongs to the carbohydrate kinase PfkB family.</text>
</comment>
<evidence type="ECO:0000313" key="6">
    <source>
        <dbReference type="Proteomes" id="UP001477672"/>
    </source>
</evidence>
<sequence length="277" mass="30636">MRAAAIGDNCIDHYTEYTDHEGRVFKDRKYPTGNVVDTGVNLQKLGVPTAIISTTGSDENGRWMLETLKEEGLDVSHLKVGDGPTAITYMTLNGNDRVHGDYIEGVLENIVFDEEDINYAASCDLVHTALWGNAENTLPAIKERGNALISFDYADRLDHPLVESTLPYVDIGFYSYHKDRDEFIRNFLKDKVARGMKVAVATFGEQGSLAWDGKEFVSFGIIPAKQVVNTVGAGDSFIAGFLHGYLNHKPLVECLEEGAGVASRVVEVFEPWVKEDK</sequence>
<evidence type="ECO:0000259" key="4">
    <source>
        <dbReference type="Pfam" id="PF00294"/>
    </source>
</evidence>
<evidence type="ECO:0000256" key="2">
    <source>
        <dbReference type="ARBA" id="ARBA00022679"/>
    </source>
</evidence>
<evidence type="ECO:0000256" key="1">
    <source>
        <dbReference type="ARBA" id="ARBA00010688"/>
    </source>
</evidence>